<dbReference type="EMBL" id="CP163440">
    <property type="protein sequence ID" value="XDQ62341.1"/>
    <property type="molecule type" value="Genomic_DNA"/>
</dbReference>
<protein>
    <submittedName>
        <fullName evidence="1">Uncharacterized protein</fullName>
    </submittedName>
</protein>
<gene>
    <name evidence="1" type="ORF">AB5J50_16790</name>
</gene>
<reference evidence="1" key="1">
    <citation type="submission" date="2024-07" db="EMBL/GenBank/DDBJ databases">
        <authorList>
            <person name="Yu S.T."/>
        </authorList>
    </citation>
    <scope>NUCLEOTIDE SEQUENCE</scope>
    <source>
        <strain evidence="1">R35</strain>
    </source>
</reference>
<evidence type="ECO:0000313" key="1">
    <source>
        <dbReference type="EMBL" id="XDQ62341.1"/>
    </source>
</evidence>
<proteinExistence type="predicted"/>
<sequence>MQFVQTPAGDSVAAMEVKEVLVMELALSRYVLEHPDSRVAVRMLADISRVNEEREARMEDLGEGVASS</sequence>
<accession>A0AB39S5X3</accession>
<dbReference type="AlphaFoldDB" id="A0AB39S5X3"/>
<dbReference type="RefSeq" id="WP_369258881.1">
    <property type="nucleotide sequence ID" value="NZ_CP163440.1"/>
</dbReference>
<name>A0AB39S5X3_9ACTN</name>
<organism evidence="1">
    <name type="scientific">Streptomyces sp. R35</name>
    <dbReference type="NCBI Taxonomy" id="3238630"/>
    <lineage>
        <taxon>Bacteria</taxon>
        <taxon>Bacillati</taxon>
        <taxon>Actinomycetota</taxon>
        <taxon>Actinomycetes</taxon>
        <taxon>Kitasatosporales</taxon>
        <taxon>Streptomycetaceae</taxon>
        <taxon>Streptomyces</taxon>
    </lineage>
</organism>